<dbReference type="KEGG" id="sgd:ELQ87_16585"/>
<keyword evidence="4" id="KW-1185">Reference proteome</keyword>
<evidence type="ECO:0008006" key="5">
    <source>
        <dbReference type="Google" id="ProtNLM"/>
    </source>
</evidence>
<accession>A0A3S9ZD25</accession>
<evidence type="ECO:0000313" key="3">
    <source>
        <dbReference type="Proteomes" id="UP000271291"/>
    </source>
</evidence>
<sequence>MISAESPPSDYRLLVPRDWFRVDLTHDRWRRQLKTFVDKESQNSGLPAEVAREIWTSLRNTVEVGLGEGALEFFLRTEMSESSESAAPASLLVALALTPKGLAPQAAEFGQVLRRRVGDAAEVDVVTLPAGATVRVRTDATVDYHVRMPGAVGYLHLAFSLPVSGVRSPMGELCDAMAHSLRWV</sequence>
<dbReference type="AlphaFoldDB" id="A0A3S9ZD25"/>
<evidence type="ECO:0000313" key="4">
    <source>
        <dbReference type="Proteomes" id="UP000501753"/>
    </source>
</evidence>
<gene>
    <name evidence="2" type="ORF">DDJ31_22695</name>
    <name evidence="1" type="ORF">ELQ87_16585</name>
</gene>
<dbReference type="EMBL" id="CP034687">
    <property type="protein sequence ID" value="AZS85738.1"/>
    <property type="molecule type" value="Genomic_DNA"/>
</dbReference>
<dbReference type="Proteomes" id="UP000501753">
    <property type="component" value="Chromosome"/>
</dbReference>
<dbReference type="OrthoDB" id="4332270at2"/>
<organism evidence="1 3">
    <name type="scientific">Streptomyces griseoviridis</name>
    <dbReference type="NCBI Taxonomy" id="45398"/>
    <lineage>
        <taxon>Bacteria</taxon>
        <taxon>Bacillati</taxon>
        <taxon>Actinomycetota</taxon>
        <taxon>Actinomycetes</taxon>
        <taxon>Kitasatosporales</taxon>
        <taxon>Streptomycetaceae</taxon>
        <taxon>Streptomyces</taxon>
    </lineage>
</organism>
<name>A0A3S9ZD25_STRGD</name>
<dbReference type="RefSeq" id="WP_127178579.1">
    <property type="nucleotide sequence ID" value="NZ_CP034687.1"/>
</dbReference>
<dbReference type="EMBL" id="CP029078">
    <property type="protein sequence ID" value="QCN87412.1"/>
    <property type="molecule type" value="Genomic_DNA"/>
</dbReference>
<evidence type="ECO:0000313" key="2">
    <source>
        <dbReference type="EMBL" id="QCN87412.1"/>
    </source>
</evidence>
<dbReference type="Proteomes" id="UP000271291">
    <property type="component" value="Chromosome"/>
</dbReference>
<evidence type="ECO:0000313" key="1">
    <source>
        <dbReference type="EMBL" id="AZS85738.1"/>
    </source>
</evidence>
<reference evidence="1 3" key="2">
    <citation type="submission" date="2018-12" db="EMBL/GenBank/DDBJ databases">
        <title>Streptomyces griseoviridis F1-27 complete genome.</title>
        <authorList>
            <person name="Mariita R.M."/>
            <person name="Sello J.K."/>
        </authorList>
    </citation>
    <scope>NUCLEOTIDE SEQUENCE [LARGE SCALE GENOMIC DNA]</scope>
    <source>
        <strain evidence="1 3">F1-27</strain>
    </source>
</reference>
<proteinExistence type="predicted"/>
<protein>
    <recommendedName>
        <fullName evidence="5">DUF2867 domain-containing protein</fullName>
    </recommendedName>
</protein>
<reference evidence="2 4" key="1">
    <citation type="submission" date="2018-04" db="EMBL/GenBank/DDBJ databases">
        <title>Complete genome sequences of Streptomyces griseoviridis K61 and characterization of antagonistic properties of biological control agents.</title>
        <authorList>
            <person name="Mariita R.M."/>
            <person name="Sello J.K."/>
        </authorList>
    </citation>
    <scope>NUCLEOTIDE SEQUENCE [LARGE SCALE GENOMIC DNA]</scope>
    <source>
        <strain evidence="2 4">K61</strain>
    </source>
</reference>